<dbReference type="EMBL" id="FONY01000022">
    <property type="protein sequence ID" value="SFF25639.1"/>
    <property type="molecule type" value="Genomic_DNA"/>
</dbReference>
<reference evidence="12 13" key="1">
    <citation type="submission" date="2016-10" db="EMBL/GenBank/DDBJ databases">
        <authorList>
            <person name="de Groot N.N."/>
        </authorList>
    </citation>
    <scope>NUCLEOTIDE SEQUENCE [LARGE SCALE GENOMIC DNA]</scope>
    <source>
        <strain>GEY</strain>
        <strain evidence="13">DSM 9560</strain>
    </source>
</reference>
<organism evidence="12 13">
    <name type="scientific">Thermoflexibacter ruber</name>
    <dbReference type="NCBI Taxonomy" id="1003"/>
    <lineage>
        <taxon>Bacteria</taxon>
        <taxon>Pseudomonadati</taxon>
        <taxon>Bacteroidota</taxon>
        <taxon>Cytophagia</taxon>
        <taxon>Cytophagales</taxon>
        <taxon>Thermoflexibacteraceae</taxon>
        <taxon>Thermoflexibacter</taxon>
    </lineage>
</organism>
<sequence length="473" mass="54145">MKTFYLHTVSKKLLADTFTPVSIYLKLRDKYINTLLLESSDYHGNENAFTYICCEPIAKFEVQNQQVSMQFPDGSIETISISDKKIVVSLLAQFAHSFQSDYQTTKFINNGLFGYMAYEAVQYYEDINLKDNHTQDTIPVVLYQAFRFVIAINHFNNELYIFEHTLADKQEESKIHQIETLIRNKNFSAYHFALDGEENSNMSDEEYIEMVSKGKHHCQIGDVFQIVLSRRFQRNFKGDDFNVYRALRSINPSPYLFYFDYGNFKIFGSSPETQLAIKNNQASIYPIAGTFKRTGHDAQDAEMAQKLLQDPKENAEHIMLVDLARNDLSKHCDNVRVTTFKEIQYFSHVIHLVSTIQGDLKNQASAVQIVADTFPAGTLSGAPKHKAMQLIDLYEPTPRSYYGGCIGFMGFNGDFNQAIMIRSFLSRANTLYYQAGAGIVAKSNEKSELEEVNNKLRALRTALKLAEEESSHW</sequence>
<dbReference type="RefSeq" id="WP_091546050.1">
    <property type="nucleotide sequence ID" value="NZ_FONY01000022.1"/>
</dbReference>
<evidence type="ECO:0000259" key="10">
    <source>
        <dbReference type="Pfam" id="PF00425"/>
    </source>
</evidence>
<dbReference type="Pfam" id="PF00425">
    <property type="entry name" value="Chorismate_bind"/>
    <property type="match status" value="1"/>
</dbReference>
<keyword evidence="9" id="KW-0175">Coiled coil</keyword>
<evidence type="ECO:0000256" key="9">
    <source>
        <dbReference type="SAM" id="Coils"/>
    </source>
</evidence>
<dbReference type="InterPro" id="IPR019999">
    <property type="entry name" value="Anth_synth_I-like"/>
</dbReference>
<comment type="subunit">
    <text evidence="2">Heterotetramer consisting of two non-identical subunits: a beta subunit (TrpG) and a large alpha subunit (TrpE).</text>
</comment>
<comment type="function">
    <text evidence="7">Part of a heterotetrameric complex that catalyzes the two-step biosynthesis of anthranilate, an intermediate in the biosynthesis of L-tryptophan. In the first step, the glutamine-binding beta subunit (TrpG) of anthranilate synthase (AS) provides the glutamine amidotransferase activity which generates ammonia as a substrate that, along with chorismate, is used in the second step, catalyzed by the large alpha subunit of AS (TrpE) to produce anthranilate. In the absence of TrpG, TrpE can synthesize anthranilate directly from chorismate and high concentrations of ammonia.</text>
</comment>
<feature type="domain" description="Anthranilate synthase component I N-terminal" evidence="11">
    <location>
        <begin position="16"/>
        <end position="161"/>
    </location>
</feature>
<accession>A0A1I2H889</accession>
<evidence type="ECO:0000313" key="12">
    <source>
        <dbReference type="EMBL" id="SFF25639.1"/>
    </source>
</evidence>
<evidence type="ECO:0000256" key="4">
    <source>
        <dbReference type="ARBA" id="ARBA00022723"/>
    </source>
</evidence>
<evidence type="ECO:0000313" key="13">
    <source>
        <dbReference type="Proteomes" id="UP000199513"/>
    </source>
</evidence>
<keyword evidence="4" id="KW-0479">Metal-binding</keyword>
<evidence type="ECO:0000256" key="3">
    <source>
        <dbReference type="ARBA" id="ARBA00020653"/>
    </source>
</evidence>
<keyword evidence="6" id="KW-0456">Lyase</keyword>
<comment type="cofactor">
    <cofactor evidence="1">
        <name>Mg(2+)</name>
        <dbReference type="ChEBI" id="CHEBI:18420"/>
    </cofactor>
</comment>
<evidence type="ECO:0000256" key="6">
    <source>
        <dbReference type="ARBA" id="ARBA00023239"/>
    </source>
</evidence>
<protein>
    <recommendedName>
        <fullName evidence="3">Anthranilate synthase component 1</fullName>
    </recommendedName>
</protein>
<dbReference type="AlphaFoldDB" id="A0A1I2H889"/>
<gene>
    <name evidence="12" type="ORF">SAMN04488541_102229</name>
</gene>
<evidence type="ECO:0000256" key="1">
    <source>
        <dbReference type="ARBA" id="ARBA00001946"/>
    </source>
</evidence>
<dbReference type="PRINTS" id="PR00095">
    <property type="entry name" value="ANTSNTHASEI"/>
</dbReference>
<keyword evidence="13" id="KW-1185">Reference proteome</keyword>
<feature type="coiled-coil region" evidence="9">
    <location>
        <begin position="439"/>
        <end position="469"/>
    </location>
</feature>
<evidence type="ECO:0000256" key="5">
    <source>
        <dbReference type="ARBA" id="ARBA00022842"/>
    </source>
</evidence>
<dbReference type="PANTHER" id="PTHR11236:SF48">
    <property type="entry name" value="ISOCHORISMATE SYNTHASE MENF"/>
    <property type="match status" value="1"/>
</dbReference>
<comment type="catalytic activity">
    <reaction evidence="8">
        <text>chorismate + L-glutamine = anthranilate + pyruvate + L-glutamate + H(+)</text>
        <dbReference type="Rhea" id="RHEA:21732"/>
        <dbReference type="ChEBI" id="CHEBI:15361"/>
        <dbReference type="ChEBI" id="CHEBI:15378"/>
        <dbReference type="ChEBI" id="CHEBI:16567"/>
        <dbReference type="ChEBI" id="CHEBI:29748"/>
        <dbReference type="ChEBI" id="CHEBI:29985"/>
        <dbReference type="ChEBI" id="CHEBI:58359"/>
        <dbReference type="EC" id="4.1.3.27"/>
    </reaction>
</comment>
<evidence type="ECO:0000259" key="11">
    <source>
        <dbReference type="Pfam" id="PF04715"/>
    </source>
</evidence>
<name>A0A1I2H889_9BACT</name>
<proteinExistence type="predicted"/>
<dbReference type="Gene3D" id="3.60.120.10">
    <property type="entry name" value="Anthranilate synthase"/>
    <property type="match status" value="1"/>
</dbReference>
<dbReference type="Proteomes" id="UP000199513">
    <property type="component" value="Unassembled WGS sequence"/>
</dbReference>
<dbReference type="SUPFAM" id="SSF56322">
    <property type="entry name" value="ADC synthase"/>
    <property type="match status" value="1"/>
</dbReference>
<evidence type="ECO:0000256" key="7">
    <source>
        <dbReference type="ARBA" id="ARBA00025634"/>
    </source>
</evidence>
<keyword evidence="5" id="KW-0460">Magnesium</keyword>
<dbReference type="GO" id="GO:0046872">
    <property type="term" value="F:metal ion binding"/>
    <property type="evidence" value="ECO:0007669"/>
    <property type="project" value="UniProtKB-KW"/>
</dbReference>
<dbReference type="GO" id="GO:0004049">
    <property type="term" value="F:anthranilate synthase activity"/>
    <property type="evidence" value="ECO:0007669"/>
    <property type="project" value="UniProtKB-EC"/>
</dbReference>
<dbReference type="Pfam" id="PF04715">
    <property type="entry name" value="Anth_synt_I_N"/>
    <property type="match status" value="1"/>
</dbReference>
<dbReference type="GO" id="GO:0000162">
    <property type="term" value="P:L-tryptophan biosynthetic process"/>
    <property type="evidence" value="ECO:0007669"/>
    <property type="project" value="TreeGrafter"/>
</dbReference>
<evidence type="ECO:0000256" key="2">
    <source>
        <dbReference type="ARBA" id="ARBA00011575"/>
    </source>
</evidence>
<dbReference type="InterPro" id="IPR015890">
    <property type="entry name" value="Chorismate_C"/>
</dbReference>
<dbReference type="InterPro" id="IPR006805">
    <property type="entry name" value="Anth_synth_I_N"/>
</dbReference>
<feature type="domain" description="Chorismate-utilising enzyme C-terminal" evidence="10">
    <location>
        <begin position="204"/>
        <end position="455"/>
    </location>
</feature>
<dbReference type="STRING" id="1003.SAMN04488541_102229"/>
<dbReference type="PANTHER" id="PTHR11236">
    <property type="entry name" value="AMINOBENZOATE/ANTHRANILATE SYNTHASE"/>
    <property type="match status" value="1"/>
</dbReference>
<dbReference type="OrthoDB" id="9803598at2"/>
<dbReference type="InterPro" id="IPR005801">
    <property type="entry name" value="ADC_synthase"/>
</dbReference>
<evidence type="ECO:0000256" key="8">
    <source>
        <dbReference type="ARBA" id="ARBA00047683"/>
    </source>
</evidence>